<sequence length="198" mass="22435">MGLPERVFYTVQEASVRWECRLTDLGGWAAKGHFAIVTTIASHQSRTQRFDGFVSISVGDIMPLLRQGRRALVEVPLGRVRPLEQEIWIEFAPGSDDAPNVHLEDLLILAEDVYRFEAEHDLSRRPTAGVGAPKRYDWESMYAAQIVRIHNEGLPESQTAWVAEIQEWFASEAGGVDVPDERTIRRRLAPIWKALTQT</sequence>
<evidence type="ECO:0000313" key="1">
    <source>
        <dbReference type="EMBL" id="CUH61616.1"/>
    </source>
</evidence>
<proteinExistence type="predicted"/>
<accession>A0A0P1F1Y6</accession>
<dbReference type="EMBL" id="CYRX01000032">
    <property type="protein sequence ID" value="CUH61616.1"/>
    <property type="molecule type" value="Genomic_DNA"/>
</dbReference>
<name>A0A0P1F1Y6_9RHOB</name>
<dbReference type="Proteomes" id="UP000051298">
    <property type="component" value="Unassembled WGS sequence"/>
</dbReference>
<reference evidence="1 2" key="1">
    <citation type="submission" date="2015-09" db="EMBL/GenBank/DDBJ databases">
        <authorList>
            <consortium name="Swine Surveillance"/>
        </authorList>
    </citation>
    <scope>NUCLEOTIDE SEQUENCE [LARGE SCALE GENOMIC DNA]</scope>
    <source>
        <strain evidence="1 2">CECT 5294</strain>
    </source>
</reference>
<organism evidence="1 2">
    <name type="scientific">Thalassobacter stenotrophicus</name>
    <dbReference type="NCBI Taxonomy" id="266809"/>
    <lineage>
        <taxon>Bacteria</taxon>
        <taxon>Pseudomonadati</taxon>
        <taxon>Pseudomonadota</taxon>
        <taxon>Alphaproteobacteria</taxon>
        <taxon>Rhodobacterales</taxon>
        <taxon>Roseobacteraceae</taxon>
        <taxon>Thalassobacter</taxon>
    </lineage>
</organism>
<evidence type="ECO:0000313" key="2">
    <source>
        <dbReference type="Proteomes" id="UP000051298"/>
    </source>
</evidence>
<gene>
    <name evidence="1" type="ORF">THS5294_02927</name>
</gene>
<dbReference type="AlphaFoldDB" id="A0A0P1F1Y6"/>
<protein>
    <submittedName>
        <fullName evidence="1">Uncharacterized protein</fullName>
    </submittedName>
</protein>